<feature type="region of interest" description="Disordered" evidence="1">
    <location>
        <begin position="1"/>
        <end position="135"/>
    </location>
</feature>
<feature type="compositionally biased region" description="Basic residues" evidence="1">
    <location>
        <begin position="125"/>
        <end position="135"/>
    </location>
</feature>
<evidence type="ECO:0000256" key="1">
    <source>
        <dbReference type="SAM" id="MobiDB-lite"/>
    </source>
</evidence>
<dbReference type="EMBL" id="GBRH01279672">
    <property type="protein sequence ID" value="JAD18223.1"/>
    <property type="molecule type" value="Transcribed_RNA"/>
</dbReference>
<feature type="compositionally biased region" description="Polar residues" evidence="1">
    <location>
        <begin position="11"/>
        <end position="28"/>
    </location>
</feature>
<reference evidence="2" key="2">
    <citation type="journal article" date="2015" name="Data Brief">
        <title>Shoot transcriptome of the giant reed, Arundo donax.</title>
        <authorList>
            <person name="Barrero R.A."/>
            <person name="Guerrero F.D."/>
            <person name="Moolhuijzen P."/>
            <person name="Goolsby J.A."/>
            <person name="Tidwell J."/>
            <person name="Bellgard S.E."/>
            <person name="Bellgard M.I."/>
        </authorList>
    </citation>
    <scope>NUCLEOTIDE SEQUENCE</scope>
    <source>
        <tissue evidence="2">Shoot tissue taken approximately 20 cm above the soil surface</tissue>
    </source>
</reference>
<protein>
    <submittedName>
        <fullName evidence="2">Uncharacterized protein</fullName>
    </submittedName>
</protein>
<reference evidence="2" key="1">
    <citation type="submission" date="2014-09" db="EMBL/GenBank/DDBJ databases">
        <authorList>
            <person name="Magalhaes I.L.F."/>
            <person name="Oliveira U."/>
            <person name="Santos F.R."/>
            <person name="Vidigal T.H.D.A."/>
            <person name="Brescovit A.D."/>
            <person name="Santos A.J."/>
        </authorList>
    </citation>
    <scope>NUCLEOTIDE SEQUENCE</scope>
    <source>
        <tissue evidence="2">Shoot tissue taken approximately 20 cm above the soil surface</tissue>
    </source>
</reference>
<evidence type="ECO:0000313" key="2">
    <source>
        <dbReference type="EMBL" id="JAD18223.1"/>
    </source>
</evidence>
<name>A0A0A8XZN1_ARUDO</name>
<dbReference type="AlphaFoldDB" id="A0A0A8XZN1"/>
<sequence length="135" mass="14695">MFLDYEKKSYPKSSDFSPAPSHNLQNSAGAGPPNSRLTRHGWTTRGEKRSVSRNQTMSAGTDMFPRPHVGTPPLAASGRHASEPATQLGTVEETDALPNQSSCARPNFGGRPIRSGCSTTSTRRPAGRLRRRRFS</sequence>
<accession>A0A0A8XZN1</accession>
<organism evidence="2">
    <name type="scientific">Arundo donax</name>
    <name type="common">Giant reed</name>
    <name type="synonym">Donax arundinaceus</name>
    <dbReference type="NCBI Taxonomy" id="35708"/>
    <lineage>
        <taxon>Eukaryota</taxon>
        <taxon>Viridiplantae</taxon>
        <taxon>Streptophyta</taxon>
        <taxon>Embryophyta</taxon>
        <taxon>Tracheophyta</taxon>
        <taxon>Spermatophyta</taxon>
        <taxon>Magnoliopsida</taxon>
        <taxon>Liliopsida</taxon>
        <taxon>Poales</taxon>
        <taxon>Poaceae</taxon>
        <taxon>PACMAD clade</taxon>
        <taxon>Arundinoideae</taxon>
        <taxon>Arundineae</taxon>
        <taxon>Arundo</taxon>
    </lineage>
</organism>
<proteinExistence type="predicted"/>